<keyword evidence="7" id="KW-0347">Helicase</keyword>
<feature type="region of interest" description="Disordered" evidence="5">
    <location>
        <begin position="728"/>
        <end position="747"/>
    </location>
</feature>
<dbReference type="Gene3D" id="3.40.50.300">
    <property type="entry name" value="P-loop containing nucleotide triphosphate hydrolases"/>
    <property type="match status" value="2"/>
</dbReference>
<gene>
    <name evidence="7" type="ORF">L602_000500000910</name>
</gene>
<keyword evidence="1" id="KW-0547">Nucleotide-binding</keyword>
<dbReference type="Pfam" id="PF00270">
    <property type="entry name" value="DEAD"/>
    <property type="match status" value="1"/>
</dbReference>
<dbReference type="InterPro" id="IPR011545">
    <property type="entry name" value="DEAD/DEAH_box_helicase_dom"/>
</dbReference>
<dbReference type="SUPFAM" id="SSF52540">
    <property type="entry name" value="P-loop containing nucleoside triphosphate hydrolases"/>
    <property type="match status" value="2"/>
</dbReference>
<comment type="caution">
    <text evidence="7">The sequence shown here is derived from an EMBL/GenBank/DDBJ whole genome shotgun (WGS) entry which is preliminary data.</text>
</comment>
<evidence type="ECO:0000256" key="5">
    <source>
        <dbReference type="SAM" id="MobiDB-lite"/>
    </source>
</evidence>
<dbReference type="EMBL" id="VLJN01000045">
    <property type="protein sequence ID" value="TWG80445.1"/>
    <property type="molecule type" value="Genomic_DNA"/>
</dbReference>
<keyword evidence="3" id="KW-0067">ATP-binding</keyword>
<keyword evidence="8" id="KW-1185">Reference proteome</keyword>
<evidence type="ECO:0000313" key="8">
    <source>
        <dbReference type="Proteomes" id="UP000318141"/>
    </source>
</evidence>
<name>A0A562B5E3_9BURK</name>
<protein>
    <submittedName>
        <fullName evidence="7">ATP-dependent DNA helicase DinG</fullName>
    </submittedName>
</protein>
<dbReference type="AlphaFoldDB" id="A0A562B5E3"/>
<feature type="compositionally biased region" description="Low complexity" evidence="5">
    <location>
        <begin position="16"/>
        <end position="26"/>
    </location>
</feature>
<dbReference type="GO" id="GO:0016818">
    <property type="term" value="F:hydrolase activity, acting on acid anhydrides, in phosphorus-containing anhydrides"/>
    <property type="evidence" value="ECO:0007669"/>
    <property type="project" value="InterPro"/>
</dbReference>
<dbReference type="InterPro" id="IPR027417">
    <property type="entry name" value="P-loop_NTPase"/>
</dbReference>
<evidence type="ECO:0000256" key="4">
    <source>
        <dbReference type="ARBA" id="ARBA00038058"/>
    </source>
</evidence>
<dbReference type="GO" id="GO:0005524">
    <property type="term" value="F:ATP binding"/>
    <property type="evidence" value="ECO:0007669"/>
    <property type="project" value="UniProtKB-KW"/>
</dbReference>
<accession>A0A562B5E3</accession>
<dbReference type="PANTHER" id="PTHR11472:SF34">
    <property type="entry name" value="REGULATOR OF TELOMERE ELONGATION HELICASE 1"/>
    <property type="match status" value="1"/>
</dbReference>
<dbReference type="Proteomes" id="UP000318141">
    <property type="component" value="Unassembled WGS sequence"/>
</dbReference>
<dbReference type="GO" id="GO:0006281">
    <property type="term" value="P:DNA repair"/>
    <property type="evidence" value="ECO:0007669"/>
    <property type="project" value="TreeGrafter"/>
</dbReference>
<evidence type="ECO:0000256" key="2">
    <source>
        <dbReference type="ARBA" id="ARBA00022801"/>
    </source>
</evidence>
<feature type="compositionally biased region" description="Low complexity" evidence="5">
    <location>
        <begin position="410"/>
        <end position="435"/>
    </location>
</feature>
<evidence type="ECO:0000259" key="6">
    <source>
        <dbReference type="PROSITE" id="PS51193"/>
    </source>
</evidence>
<evidence type="ECO:0000313" key="7">
    <source>
        <dbReference type="EMBL" id="TWG80445.1"/>
    </source>
</evidence>
<organism evidence="7 8">
    <name type="scientific">Cupriavidus gilardii J11</name>
    <dbReference type="NCBI Taxonomy" id="936133"/>
    <lineage>
        <taxon>Bacteria</taxon>
        <taxon>Pseudomonadati</taxon>
        <taxon>Pseudomonadota</taxon>
        <taxon>Betaproteobacteria</taxon>
        <taxon>Burkholderiales</taxon>
        <taxon>Burkholderiaceae</taxon>
        <taxon>Cupriavidus</taxon>
    </lineage>
</organism>
<evidence type="ECO:0000256" key="1">
    <source>
        <dbReference type="ARBA" id="ARBA00022741"/>
    </source>
</evidence>
<feature type="region of interest" description="Disordered" evidence="5">
    <location>
        <begin position="1"/>
        <end position="26"/>
    </location>
</feature>
<feature type="compositionally biased region" description="Polar residues" evidence="5">
    <location>
        <begin position="728"/>
        <end position="737"/>
    </location>
</feature>
<dbReference type="GO" id="GO:0003676">
    <property type="term" value="F:nucleic acid binding"/>
    <property type="evidence" value="ECO:0007669"/>
    <property type="project" value="InterPro"/>
</dbReference>
<comment type="similarity">
    <text evidence="4">Belongs to the helicase family. DinG subfamily.</text>
</comment>
<dbReference type="PROSITE" id="PS51193">
    <property type="entry name" value="HELICASE_ATP_BIND_2"/>
    <property type="match status" value="1"/>
</dbReference>
<reference evidence="7 8" key="1">
    <citation type="submission" date="2019-07" db="EMBL/GenBank/DDBJ databases">
        <title>Genome sequencing of lignin-degrading bacterial isolates.</title>
        <authorList>
            <person name="Gladden J."/>
        </authorList>
    </citation>
    <scope>NUCLEOTIDE SEQUENCE [LARGE SCALE GENOMIC DNA]</scope>
    <source>
        <strain evidence="7 8">J11</strain>
    </source>
</reference>
<evidence type="ECO:0000256" key="3">
    <source>
        <dbReference type="ARBA" id="ARBA00022840"/>
    </source>
</evidence>
<dbReference type="InterPro" id="IPR006555">
    <property type="entry name" value="ATP-dep_Helicase_C"/>
</dbReference>
<feature type="domain" description="Helicase ATP-binding" evidence="6">
    <location>
        <begin position="39"/>
        <end position="331"/>
    </location>
</feature>
<dbReference type="InterPro" id="IPR045028">
    <property type="entry name" value="DinG/Rad3-like"/>
</dbReference>
<dbReference type="Pfam" id="PF13307">
    <property type="entry name" value="Helicase_C_2"/>
    <property type="match status" value="1"/>
</dbReference>
<dbReference type="PANTHER" id="PTHR11472">
    <property type="entry name" value="DNA REPAIR DEAD HELICASE RAD3/XP-D SUBFAMILY MEMBER"/>
    <property type="match status" value="1"/>
</dbReference>
<sequence length="747" mass="80317">MSESDLSSHPSEPTGAAAQPERSAARAGELARIFAPDGTLAKGIDGYRPRSSQARMAEAVAEAIDANDTVIVEAGTGTGKTFAYLVPAMLWGGKVILSTGTKTLQDQLFLRDIPMVRRALNVPVSVALLKGRANYVCHYHLERAQANGRLASRQDAAWLREIGNFAKASSSGDKAELASVPENAPVWQLVTSTRDNCLGTECPHHKECFVMRARKEAQQADLVVVNHHLFFADVVLRDTGMAELLPAANTVIFDEAHQLPETATLFFGDSLSTSQLLELARDTVAEGLSHARDAADWVGIVAPLERAARDLRLAFGKDNVRLALGQIEADARVGEPFFDTLDALEDALADVVALLRGQAERADTLEQVHRRAQELAQRLALWRDEKPAPVASDPAQPELTASTPTDVGDAASEGAGTAASEPAASQAVAVSPESPLAAPPGGTPPETVRWVEVFSHTVQLHRTPLSIAPIFSRQRAGHPRAWIFTSATLSVKGNFGHYAAQLGLDKDRSLSLPSPFDYASQGLLYVPRDLPAPQSPQFTDAVVAAALPLIEAAGGRTFVLCTTLRAVQRASDLLYDAFAERGLELPLLVQGQASRTELLDRFRELGNAVLVGSQSFWEGVDVRGEALSLVVIDKLPFAPPDDPVLAARMEALQKKGLSPFAVHQLPHAVITLKQGAGRLIRSETDRGVLVICDTRLVEKPYGRQIWQSLPPFRRTREQATVVRFLSSLNSERSSGTPPSGDGSAGDL</sequence>
<dbReference type="SMART" id="SM00491">
    <property type="entry name" value="HELICc2"/>
    <property type="match status" value="1"/>
</dbReference>
<proteinExistence type="inferred from homology"/>
<dbReference type="InterPro" id="IPR014013">
    <property type="entry name" value="Helic_SF1/SF2_ATP-bd_DinG/Rad3"/>
</dbReference>
<dbReference type="GO" id="GO:0003678">
    <property type="term" value="F:DNA helicase activity"/>
    <property type="evidence" value="ECO:0007669"/>
    <property type="project" value="TreeGrafter"/>
</dbReference>
<feature type="compositionally biased region" description="Polar residues" evidence="5">
    <location>
        <begin position="1"/>
        <end position="11"/>
    </location>
</feature>
<feature type="region of interest" description="Disordered" evidence="5">
    <location>
        <begin position="387"/>
        <end position="444"/>
    </location>
</feature>
<keyword evidence="2" id="KW-0378">Hydrolase</keyword>